<keyword evidence="2" id="KW-0472">Membrane</keyword>
<feature type="compositionally biased region" description="Pro residues" evidence="1">
    <location>
        <begin position="28"/>
        <end position="39"/>
    </location>
</feature>
<dbReference type="GeneID" id="54485917"/>
<proteinExistence type="predicted"/>
<evidence type="ECO:0000256" key="2">
    <source>
        <dbReference type="SAM" id="Phobius"/>
    </source>
</evidence>
<protein>
    <submittedName>
        <fullName evidence="3">Uncharacterized protein</fullName>
    </submittedName>
</protein>
<feature type="transmembrane region" description="Helical" evidence="2">
    <location>
        <begin position="66"/>
        <end position="88"/>
    </location>
</feature>
<dbReference type="AlphaFoldDB" id="A0A6A6VUI3"/>
<gene>
    <name evidence="3" type="ORF">EJ05DRAFT_480408</name>
</gene>
<evidence type="ECO:0000256" key="1">
    <source>
        <dbReference type="SAM" id="MobiDB-lite"/>
    </source>
</evidence>
<reference evidence="3" key="1">
    <citation type="journal article" date="2020" name="Stud. Mycol.">
        <title>101 Dothideomycetes genomes: a test case for predicting lifestyles and emergence of pathogens.</title>
        <authorList>
            <person name="Haridas S."/>
            <person name="Albert R."/>
            <person name="Binder M."/>
            <person name="Bloem J."/>
            <person name="Labutti K."/>
            <person name="Salamov A."/>
            <person name="Andreopoulos B."/>
            <person name="Baker S."/>
            <person name="Barry K."/>
            <person name="Bills G."/>
            <person name="Bluhm B."/>
            <person name="Cannon C."/>
            <person name="Castanera R."/>
            <person name="Culley D."/>
            <person name="Daum C."/>
            <person name="Ezra D."/>
            <person name="Gonzalez J."/>
            <person name="Henrissat B."/>
            <person name="Kuo A."/>
            <person name="Liang C."/>
            <person name="Lipzen A."/>
            <person name="Lutzoni F."/>
            <person name="Magnuson J."/>
            <person name="Mondo S."/>
            <person name="Nolan M."/>
            <person name="Ohm R."/>
            <person name="Pangilinan J."/>
            <person name="Park H.-J."/>
            <person name="Ramirez L."/>
            <person name="Alfaro M."/>
            <person name="Sun H."/>
            <person name="Tritt A."/>
            <person name="Yoshinaga Y."/>
            <person name="Zwiers L.-H."/>
            <person name="Turgeon B."/>
            <person name="Goodwin S."/>
            <person name="Spatafora J."/>
            <person name="Crous P."/>
            <person name="Grigoriev I."/>
        </authorList>
    </citation>
    <scope>NUCLEOTIDE SEQUENCE</scope>
    <source>
        <strain evidence="3">CBS 121739</strain>
    </source>
</reference>
<dbReference type="EMBL" id="ML996584">
    <property type="protein sequence ID" value="KAF2753394.1"/>
    <property type="molecule type" value="Genomic_DNA"/>
</dbReference>
<dbReference type="RefSeq" id="XP_033595845.1">
    <property type="nucleotide sequence ID" value="XM_033744863.1"/>
</dbReference>
<accession>A0A6A6VUI3</accession>
<evidence type="ECO:0000313" key="4">
    <source>
        <dbReference type="Proteomes" id="UP000799437"/>
    </source>
</evidence>
<feature type="compositionally biased region" description="Low complexity" evidence="1">
    <location>
        <begin position="17"/>
        <end position="27"/>
    </location>
</feature>
<organism evidence="3 4">
    <name type="scientific">Pseudovirgaria hyperparasitica</name>
    <dbReference type="NCBI Taxonomy" id="470096"/>
    <lineage>
        <taxon>Eukaryota</taxon>
        <taxon>Fungi</taxon>
        <taxon>Dikarya</taxon>
        <taxon>Ascomycota</taxon>
        <taxon>Pezizomycotina</taxon>
        <taxon>Dothideomycetes</taxon>
        <taxon>Dothideomycetes incertae sedis</taxon>
        <taxon>Acrospermales</taxon>
        <taxon>Acrospermaceae</taxon>
        <taxon>Pseudovirgaria</taxon>
    </lineage>
</organism>
<name>A0A6A6VUI3_9PEZI</name>
<sequence>MHLLSTLQRTSRLFQRSISSSNSSQAPPESPEAAPPMPSTPRIASTTTIGIGNSLHANIRPFSTPFWVLVSLSTPILIFAILGLYLWLMHRVREKRRLRNGNRVGTPKSVEAGAGVLRPAVLGRDAGALQAGGDGHGEVRDSLDILKESDLGEKQRRAMRKEKGERRYGRYFLRGSDEELHWMG</sequence>
<keyword evidence="4" id="KW-1185">Reference proteome</keyword>
<dbReference type="Proteomes" id="UP000799437">
    <property type="component" value="Unassembled WGS sequence"/>
</dbReference>
<keyword evidence="2" id="KW-0812">Transmembrane</keyword>
<feature type="region of interest" description="Disordered" evidence="1">
    <location>
        <begin position="16"/>
        <end position="43"/>
    </location>
</feature>
<evidence type="ECO:0000313" key="3">
    <source>
        <dbReference type="EMBL" id="KAF2753394.1"/>
    </source>
</evidence>
<keyword evidence="2" id="KW-1133">Transmembrane helix</keyword>